<proteinExistence type="predicted"/>
<feature type="region of interest" description="Disordered" evidence="2">
    <location>
        <begin position="878"/>
        <end position="914"/>
    </location>
</feature>
<keyword evidence="1" id="KW-0862">Zinc</keyword>
<feature type="region of interest" description="Disordered" evidence="2">
    <location>
        <begin position="439"/>
        <end position="488"/>
    </location>
</feature>
<feature type="compositionally biased region" description="Polar residues" evidence="2">
    <location>
        <begin position="1135"/>
        <end position="1151"/>
    </location>
</feature>
<dbReference type="InterPro" id="IPR000679">
    <property type="entry name" value="Znf_GATA"/>
</dbReference>
<comment type="caution">
    <text evidence="4">The sequence shown here is derived from an EMBL/GenBank/DDBJ whole genome shotgun (WGS) entry which is preliminary data.</text>
</comment>
<feature type="compositionally biased region" description="Low complexity" evidence="2">
    <location>
        <begin position="285"/>
        <end position="296"/>
    </location>
</feature>
<feature type="region of interest" description="Disordered" evidence="2">
    <location>
        <begin position="575"/>
        <end position="613"/>
    </location>
</feature>
<dbReference type="STRING" id="71784.A0A1Y2BFX9"/>
<evidence type="ECO:0000256" key="2">
    <source>
        <dbReference type="SAM" id="MobiDB-lite"/>
    </source>
</evidence>
<feature type="compositionally biased region" description="Low complexity" evidence="2">
    <location>
        <begin position="251"/>
        <end position="265"/>
    </location>
</feature>
<dbReference type="AlphaFoldDB" id="A0A1Y2BFX9"/>
<keyword evidence="1" id="KW-0863">Zinc-finger</keyword>
<keyword evidence="5" id="KW-1185">Reference proteome</keyword>
<keyword evidence="1" id="KW-0479">Metal-binding</keyword>
<dbReference type="PROSITE" id="PS50114">
    <property type="entry name" value="GATA_ZN_FINGER_2"/>
    <property type="match status" value="1"/>
</dbReference>
<gene>
    <name evidence="4" type="ORF">BCR39DRAFT_518739</name>
</gene>
<accession>A0A1Y2BFX9</accession>
<dbReference type="OrthoDB" id="2596744at2759"/>
<evidence type="ECO:0000313" key="4">
    <source>
        <dbReference type="EMBL" id="ORY33713.1"/>
    </source>
</evidence>
<feature type="region of interest" description="Disordered" evidence="2">
    <location>
        <begin position="793"/>
        <end position="814"/>
    </location>
</feature>
<feature type="region of interest" description="Disordered" evidence="2">
    <location>
        <begin position="233"/>
        <end position="299"/>
    </location>
</feature>
<feature type="compositionally biased region" description="Pro residues" evidence="2">
    <location>
        <begin position="595"/>
        <end position="612"/>
    </location>
</feature>
<name>A0A1Y2BFX9_9TREE</name>
<reference evidence="4 5" key="1">
    <citation type="submission" date="2016-07" db="EMBL/GenBank/DDBJ databases">
        <title>Pervasive Adenine N6-methylation of Active Genes in Fungi.</title>
        <authorList>
            <consortium name="DOE Joint Genome Institute"/>
            <person name="Mondo S.J."/>
            <person name="Dannebaum R.O."/>
            <person name="Kuo R.C."/>
            <person name="Labutti K."/>
            <person name="Haridas S."/>
            <person name="Kuo A."/>
            <person name="Salamov A."/>
            <person name="Ahrendt S.R."/>
            <person name="Lipzen A."/>
            <person name="Sullivan W."/>
            <person name="Andreopoulos W.B."/>
            <person name="Clum A."/>
            <person name="Lindquist E."/>
            <person name="Daum C."/>
            <person name="Ramamoorthy G.K."/>
            <person name="Gryganskyi A."/>
            <person name="Culley D."/>
            <person name="Magnuson J.K."/>
            <person name="James T.Y."/>
            <person name="O'Malley M.A."/>
            <person name="Stajich J.E."/>
            <person name="Spatafora J.W."/>
            <person name="Visel A."/>
            <person name="Grigoriev I.V."/>
        </authorList>
    </citation>
    <scope>NUCLEOTIDE SEQUENCE [LARGE SCALE GENOMIC DNA]</scope>
    <source>
        <strain evidence="4 5">68-887.2</strain>
    </source>
</reference>
<dbReference type="PRINTS" id="PR01217">
    <property type="entry name" value="PRICHEXTENSN"/>
</dbReference>
<feature type="compositionally biased region" description="Low complexity" evidence="2">
    <location>
        <begin position="461"/>
        <end position="483"/>
    </location>
</feature>
<feature type="compositionally biased region" description="Basic residues" evidence="2">
    <location>
        <begin position="940"/>
        <end position="952"/>
    </location>
</feature>
<feature type="domain" description="GATA-type" evidence="3">
    <location>
        <begin position="955"/>
        <end position="987"/>
    </location>
</feature>
<feature type="compositionally biased region" description="Basic and acidic residues" evidence="2">
    <location>
        <begin position="237"/>
        <end position="247"/>
    </location>
</feature>
<feature type="region of interest" description="Disordered" evidence="2">
    <location>
        <begin position="1049"/>
        <end position="1180"/>
    </location>
</feature>
<feature type="region of interest" description="Disordered" evidence="2">
    <location>
        <begin position="347"/>
        <end position="425"/>
    </location>
</feature>
<dbReference type="GO" id="GO:0006355">
    <property type="term" value="P:regulation of DNA-templated transcription"/>
    <property type="evidence" value="ECO:0007669"/>
    <property type="project" value="InterPro"/>
</dbReference>
<protein>
    <recommendedName>
        <fullName evidence="3">GATA-type domain-containing protein</fullName>
    </recommendedName>
</protein>
<evidence type="ECO:0000256" key="1">
    <source>
        <dbReference type="PROSITE-ProRule" id="PRU00094"/>
    </source>
</evidence>
<sequence>MTSRTSVRAPPPTNNRVELPSLSHPQYIDDNDYELEEEAWLARQNTAEVVGDDNGLEPGESALNEEAQTLDISRAEEQEELYSAADSLVLPLSLNQTRTHHLDHLLPLIFSHPPVPSYNRPRIRTVQKPGLTFPTPPPPALPLPSKEYHGLLQPKELNTPATPTGGDKASMTAHAAKAAKAAARAAEKDADTPAHEIDCIARVTLTVGPISFPGTELWVGRFVEPKATLPKRPKQLVKGEKREKRTSLGEASAAKRARPAASSTAQGPPMPPAPGVIPRNPTSQAARPPAGAAPARNTISPDLIQRVNQAATQHPWLSVIIHKAARGQANKEELAKLGRVVARLTKGEGVGEGPDEGLTTPIAGPSTTFAPAGLRTSAAGPSNTAHSTATEPDSDSDDEVDVSGRPQVGGGPVGMTQDAPVSVDTSDAMPAQVLPTTAPLASAGGAEPPQLGSKNVKSPDKVVTTDTPVGTPTPVAPQGVNPLLPRPTPPVAAPAPRLTYPLPPPFLLVAFKENPTEKFLLPLGSLSYISRVGGDFVTTPKPPPPVDPAPKAQNMTSSPAIAAAPATVVTPTALEGSVPKRTRASMGRAAKTEQPPVPTAPKTPVPPTPEPEVQPVLEEVPVLPKRDLPALPGMPPAPGTVLMSTFIPSTSWTKPDWTLLERHLPFNNPELHDKPIVAPSIPKTEVPDLPSTQQSTTDKPAAASSPFTTAGPPRSPATSRSSRHPKAAPDRKPSSPPKARLLNLGARDFLPHDGPLQPITIRLSEVEDRVWWRMKSVMNAVDFWEQRHLADDEPDLQSDVPGPTPDPQTTSVPPVLRFDPSKHARLREVLGERKRRRFEALVSRVPPRRFLRTRLPDVPKDIIDASTDRWAPRPYPISTKPLYTRSPPPEDEEVPVRLPSPDMSKKRKRGEAEEEVMFEMPVSLDQLDERVEEGAMRGMPGRKRGGAVKKVNKRGEAGRTCEGCARNDVKVWRRGPGGRGTLCQVCGDKFTSGTLGELKAPGAAKKQAEQEGDETVKIEDSGDIAVAEGANGVTTDKLEVGGDDVAELTPAQNVSAQVSEPISTRHGETAETELKSAPLDDAGTKTKTGTIPVAVSISEAVPASDPEEAPIRDPEAVPPGDPEEAPARDPETLPASDTITATRNDVVQTKEQGAAAGIAETTVDASDSPAITDEPQVTQE</sequence>
<dbReference type="InParanoid" id="A0A1Y2BFX9"/>
<dbReference type="EMBL" id="MCFC01000005">
    <property type="protein sequence ID" value="ORY33713.1"/>
    <property type="molecule type" value="Genomic_DNA"/>
</dbReference>
<feature type="compositionally biased region" description="Polar residues" evidence="2">
    <location>
        <begin position="379"/>
        <end position="391"/>
    </location>
</feature>
<feature type="region of interest" description="Disordered" evidence="2">
    <location>
        <begin position="675"/>
        <end position="740"/>
    </location>
</feature>
<feature type="region of interest" description="Disordered" evidence="2">
    <location>
        <begin position="1"/>
        <end position="25"/>
    </location>
</feature>
<organism evidence="4 5">
    <name type="scientific">Naematelia encephala</name>
    <dbReference type="NCBI Taxonomy" id="71784"/>
    <lineage>
        <taxon>Eukaryota</taxon>
        <taxon>Fungi</taxon>
        <taxon>Dikarya</taxon>
        <taxon>Basidiomycota</taxon>
        <taxon>Agaricomycotina</taxon>
        <taxon>Tremellomycetes</taxon>
        <taxon>Tremellales</taxon>
        <taxon>Naemateliaceae</taxon>
        <taxon>Naematelia</taxon>
    </lineage>
</organism>
<feature type="compositionally biased region" description="Basic and acidic residues" evidence="2">
    <location>
        <begin position="1063"/>
        <end position="1074"/>
    </location>
</feature>
<feature type="region of interest" description="Disordered" evidence="2">
    <location>
        <begin position="937"/>
        <end position="957"/>
    </location>
</feature>
<dbReference type="GO" id="GO:0043565">
    <property type="term" value="F:sequence-specific DNA binding"/>
    <property type="evidence" value="ECO:0007669"/>
    <property type="project" value="InterPro"/>
</dbReference>
<evidence type="ECO:0000313" key="5">
    <source>
        <dbReference type="Proteomes" id="UP000193986"/>
    </source>
</evidence>
<dbReference type="GO" id="GO:0008270">
    <property type="term" value="F:zinc ion binding"/>
    <property type="evidence" value="ECO:0007669"/>
    <property type="project" value="UniProtKB-KW"/>
</dbReference>
<evidence type="ECO:0000259" key="3">
    <source>
        <dbReference type="PROSITE" id="PS50114"/>
    </source>
</evidence>
<dbReference type="Proteomes" id="UP000193986">
    <property type="component" value="Unassembled WGS sequence"/>
</dbReference>
<feature type="compositionally biased region" description="Acidic residues" evidence="2">
    <location>
        <begin position="392"/>
        <end position="401"/>
    </location>
</feature>
<feature type="compositionally biased region" description="Polar residues" evidence="2">
    <location>
        <begin position="1050"/>
        <end position="1062"/>
    </location>
</feature>